<dbReference type="SUPFAM" id="SSF46689">
    <property type="entry name" value="Homeodomain-like"/>
    <property type="match status" value="1"/>
</dbReference>
<keyword evidence="7" id="KW-1185">Reference proteome</keyword>
<proteinExistence type="predicted"/>
<dbReference type="Pfam" id="PF00440">
    <property type="entry name" value="TetR_N"/>
    <property type="match status" value="1"/>
</dbReference>
<evidence type="ECO:0000256" key="2">
    <source>
        <dbReference type="ARBA" id="ARBA00023125"/>
    </source>
</evidence>
<name>A0ABY6IU80_9HYPH</name>
<dbReference type="EMBL" id="CP107716">
    <property type="protein sequence ID" value="UYQ72862.1"/>
    <property type="molecule type" value="Genomic_DNA"/>
</dbReference>
<feature type="DNA-binding region" description="H-T-H motif" evidence="4">
    <location>
        <begin position="34"/>
        <end position="53"/>
    </location>
</feature>
<dbReference type="Proteomes" id="UP001163882">
    <property type="component" value="Chromosome"/>
</dbReference>
<organism evidence="6 7">
    <name type="scientific">Pelagibacterium flavum</name>
    <dbReference type="NCBI Taxonomy" id="2984530"/>
    <lineage>
        <taxon>Bacteria</taxon>
        <taxon>Pseudomonadati</taxon>
        <taxon>Pseudomonadota</taxon>
        <taxon>Alphaproteobacteria</taxon>
        <taxon>Hyphomicrobiales</taxon>
        <taxon>Devosiaceae</taxon>
        <taxon>Pelagibacterium</taxon>
    </lineage>
</organism>
<sequence>MPRHFTAADNELIRSQLLAAGLAHFTQYGLRGMRVDDVCRDVGVAKGTFYKFFEHKEALFLAIADQRDQMHKAETLAFFAQCDGPVTDRAGRFFDLLVEKLRSDPLVAIASVPDDFAALLRKMPPERMAHEEEKDLLFIQEFCDGLRSKGLIGPVDPHDIAAILTLLVSLVLQQNLFSASQFSASCALLREMFVQKLTATAP</sequence>
<reference evidence="6" key="1">
    <citation type="submission" date="2022-10" db="EMBL/GenBank/DDBJ databases">
        <title>YIM 151497 complete genome.</title>
        <authorList>
            <person name="Chen X."/>
        </authorList>
    </citation>
    <scope>NUCLEOTIDE SEQUENCE</scope>
    <source>
        <strain evidence="6">YIM 151497</strain>
    </source>
</reference>
<evidence type="ECO:0000259" key="5">
    <source>
        <dbReference type="PROSITE" id="PS50977"/>
    </source>
</evidence>
<dbReference type="PROSITE" id="PS50977">
    <property type="entry name" value="HTH_TETR_2"/>
    <property type="match status" value="1"/>
</dbReference>
<feature type="domain" description="HTH tetR-type" evidence="5">
    <location>
        <begin position="11"/>
        <end position="71"/>
    </location>
</feature>
<evidence type="ECO:0000256" key="3">
    <source>
        <dbReference type="ARBA" id="ARBA00023163"/>
    </source>
</evidence>
<dbReference type="InterPro" id="IPR050109">
    <property type="entry name" value="HTH-type_TetR-like_transc_reg"/>
</dbReference>
<dbReference type="RefSeq" id="WP_264226466.1">
    <property type="nucleotide sequence ID" value="NZ_CP107716.1"/>
</dbReference>
<evidence type="ECO:0000313" key="7">
    <source>
        <dbReference type="Proteomes" id="UP001163882"/>
    </source>
</evidence>
<keyword evidence="3" id="KW-0804">Transcription</keyword>
<keyword evidence="1" id="KW-0805">Transcription regulation</keyword>
<evidence type="ECO:0000256" key="4">
    <source>
        <dbReference type="PROSITE-ProRule" id="PRU00335"/>
    </source>
</evidence>
<dbReference type="InterPro" id="IPR001647">
    <property type="entry name" value="HTH_TetR"/>
</dbReference>
<accession>A0ABY6IU80</accession>
<protein>
    <submittedName>
        <fullName evidence="6">TetR/AcrR family transcriptional regulator</fullName>
    </submittedName>
</protein>
<evidence type="ECO:0000256" key="1">
    <source>
        <dbReference type="ARBA" id="ARBA00023015"/>
    </source>
</evidence>
<dbReference type="InterPro" id="IPR009057">
    <property type="entry name" value="Homeodomain-like_sf"/>
</dbReference>
<evidence type="ECO:0000313" key="6">
    <source>
        <dbReference type="EMBL" id="UYQ72862.1"/>
    </source>
</evidence>
<dbReference type="PANTHER" id="PTHR30055">
    <property type="entry name" value="HTH-TYPE TRANSCRIPTIONAL REGULATOR RUTR"/>
    <property type="match status" value="1"/>
</dbReference>
<dbReference type="Gene3D" id="1.10.357.10">
    <property type="entry name" value="Tetracycline Repressor, domain 2"/>
    <property type="match status" value="1"/>
</dbReference>
<gene>
    <name evidence="6" type="ORF">OF122_03545</name>
</gene>
<keyword evidence="2 4" id="KW-0238">DNA-binding</keyword>
<dbReference type="PANTHER" id="PTHR30055:SF234">
    <property type="entry name" value="HTH-TYPE TRANSCRIPTIONAL REGULATOR BETI"/>
    <property type="match status" value="1"/>
</dbReference>